<keyword evidence="1" id="KW-0472">Membrane</keyword>
<dbReference type="GO" id="GO:0004100">
    <property type="term" value="F:chitin synthase activity"/>
    <property type="evidence" value="ECO:0007669"/>
    <property type="project" value="InterPro"/>
</dbReference>
<evidence type="ECO:0000313" key="4">
    <source>
        <dbReference type="EMBL" id="RUS32051.1"/>
    </source>
</evidence>
<feature type="region of interest" description="Disordered" evidence="2">
    <location>
        <begin position="1"/>
        <end position="55"/>
    </location>
</feature>
<evidence type="ECO:0000256" key="1">
    <source>
        <dbReference type="ARBA" id="ARBA00022989"/>
    </source>
</evidence>
<reference evidence="4 5" key="1">
    <citation type="journal article" date="2018" name="New Phytol.">
        <title>Phylogenomics of Endogonaceae and evolution of mycorrhizas within Mucoromycota.</title>
        <authorList>
            <person name="Chang Y."/>
            <person name="Desiro A."/>
            <person name="Na H."/>
            <person name="Sandor L."/>
            <person name="Lipzen A."/>
            <person name="Clum A."/>
            <person name="Barry K."/>
            <person name="Grigoriev I.V."/>
            <person name="Martin F.M."/>
            <person name="Stajich J.E."/>
            <person name="Smith M.E."/>
            <person name="Bonito G."/>
            <person name="Spatafora J.W."/>
        </authorList>
    </citation>
    <scope>NUCLEOTIDE SEQUENCE [LARGE SCALE GENOMIC DNA]</scope>
    <source>
        <strain evidence="4 5">AD002</strain>
    </source>
</reference>
<keyword evidence="1" id="KW-1133">Transmembrane helix</keyword>
<evidence type="ECO:0000259" key="3">
    <source>
        <dbReference type="Pfam" id="PF08407"/>
    </source>
</evidence>
<gene>
    <name evidence="4" type="ORF">BC938DRAFT_476391</name>
</gene>
<organism evidence="4 5">
    <name type="scientific">Jimgerdemannia flammicorona</name>
    <dbReference type="NCBI Taxonomy" id="994334"/>
    <lineage>
        <taxon>Eukaryota</taxon>
        <taxon>Fungi</taxon>
        <taxon>Fungi incertae sedis</taxon>
        <taxon>Mucoromycota</taxon>
        <taxon>Mucoromycotina</taxon>
        <taxon>Endogonomycetes</taxon>
        <taxon>Endogonales</taxon>
        <taxon>Endogonaceae</taxon>
        <taxon>Jimgerdemannia</taxon>
    </lineage>
</organism>
<protein>
    <submittedName>
        <fullName evidence="4">Chitin synthase N-terminal-domain-containing protein</fullName>
    </submittedName>
</protein>
<dbReference type="Proteomes" id="UP000274822">
    <property type="component" value="Unassembled WGS sequence"/>
</dbReference>
<proteinExistence type="predicted"/>
<keyword evidence="1" id="KW-0812">Transmembrane</keyword>
<dbReference type="Pfam" id="PF08407">
    <property type="entry name" value="Chitin_synth_1N"/>
    <property type="match status" value="1"/>
</dbReference>
<sequence>MSQPPNNGGFPDQYPLHDTHFSEQQPMSRAPNFAADPYPDHPEDFRAYGGGDYMAEPLLQTNPVGPPVGVPPAFDAYGNQAQAQPGVRFQAPPSPGPHYGEAPRRQPRRYKTTRRVELVGGNLVLDCPVPTKYLQAVPRKDEKEFTHMRYTAATCDPSDFSKENYTLRPALLGRSTELFIVMTMYNVVSPHEIGMIPLSIGRHFTQCDKQNTNTVDHKHGAATFSETTMTNFFAATIAPSKQ</sequence>
<evidence type="ECO:0000313" key="5">
    <source>
        <dbReference type="Proteomes" id="UP000274822"/>
    </source>
</evidence>
<dbReference type="InterPro" id="IPR013616">
    <property type="entry name" value="Chitin_synth_N"/>
</dbReference>
<accession>A0A433QQK3</accession>
<keyword evidence="5" id="KW-1185">Reference proteome</keyword>
<name>A0A433QQK3_9FUNG</name>
<comment type="caution">
    <text evidence="4">The sequence shown here is derived from an EMBL/GenBank/DDBJ whole genome shotgun (WGS) entry which is preliminary data.</text>
</comment>
<feature type="domain" description="Chitin synthase N-terminal" evidence="3">
    <location>
        <begin position="111"/>
        <end position="177"/>
    </location>
</feature>
<evidence type="ECO:0000256" key="2">
    <source>
        <dbReference type="SAM" id="MobiDB-lite"/>
    </source>
</evidence>
<dbReference type="EMBL" id="RBNJ01002357">
    <property type="protein sequence ID" value="RUS32051.1"/>
    <property type="molecule type" value="Genomic_DNA"/>
</dbReference>
<feature type="region of interest" description="Disordered" evidence="2">
    <location>
        <begin position="87"/>
        <end position="109"/>
    </location>
</feature>
<dbReference type="AlphaFoldDB" id="A0A433QQK3"/>